<dbReference type="EMBL" id="VSSQ01007115">
    <property type="protein sequence ID" value="MPM34895.1"/>
    <property type="molecule type" value="Genomic_DNA"/>
</dbReference>
<name>A0A644Z1Y0_9ZZZZ</name>
<feature type="region of interest" description="Disordered" evidence="1">
    <location>
        <begin position="1"/>
        <end position="31"/>
    </location>
</feature>
<evidence type="ECO:0000313" key="2">
    <source>
        <dbReference type="EMBL" id="MPM34895.1"/>
    </source>
</evidence>
<protein>
    <submittedName>
        <fullName evidence="2">Uncharacterized protein</fullName>
    </submittedName>
</protein>
<reference evidence="2" key="1">
    <citation type="submission" date="2019-08" db="EMBL/GenBank/DDBJ databases">
        <authorList>
            <person name="Kucharzyk K."/>
            <person name="Murdoch R.W."/>
            <person name="Higgins S."/>
            <person name="Loffler F."/>
        </authorList>
    </citation>
    <scope>NUCLEOTIDE SEQUENCE</scope>
</reference>
<gene>
    <name evidence="2" type="ORF">SDC9_81485</name>
</gene>
<organism evidence="2">
    <name type="scientific">bioreactor metagenome</name>
    <dbReference type="NCBI Taxonomy" id="1076179"/>
    <lineage>
        <taxon>unclassified sequences</taxon>
        <taxon>metagenomes</taxon>
        <taxon>ecological metagenomes</taxon>
    </lineage>
</organism>
<comment type="caution">
    <text evidence="2">The sequence shown here is derived from an EMBL/GenBank/DDBJ whole genome shotgun (WGS) entry which is preliminary data.</text>
</comment>
<dbReference type="InterPro" id="IPR011990">
    <property type="entry name" value="TPR-like_helical_dom_sf"/>
</dbReference>
<dbReference type="Gene3D" id="1.25.40.10">
    <property type="entry name" value="Tetratricopeptide repeat domain"/>
    <property type="match status" value="1"/>
</dbReference>
<sequence>MRGMPTQELPGGDNRRMANDSSISNAPQGDYQTHLQAGNALVAEAQTVAVSDFAKARELWQSAGKEFYFAHKADRDEPEAAFKLAQAWMAEAHALQKEGSPNAKIMWGNAAAQAELAFDLTPENGRIAMAVASCYHFAGQPEEAEAWQQLGKHLLDGAAKLAGQQQSDDDAED</sequence>
<accession>A0A644Z1Y0</accession>
<dbReference type="AlphaFoldDB" id="A0A644Z1Y0"/>
<feature type="compositionally biased region" description="Polar residues" evidence="1">
    <location>
        <begin position="19"/>
        <end position="31"/>
    </location>
</feature>
<evidence type="ECO:0000256" key="1">
    <source>
        <dbReference type="SAM" id="MobiDB-lite"/>
    </source>
</evidence>
<proteinExistence type="predicted"/>